<keyword evidence="6" id="KW-1185">Reference proteome</keyword>
<comment type="cofactor">
    <cofactor evidence="2">
        <name>Mn(2+)</name>
        <dbReference type="ChEBI" id="CHEBI:29035"/>
    </cofactor>
    <text evidence="2">The Mn(2+) ion enhances activity.</text>
</comment>
<organism evidence="5 6">
    <name type="scientific">Promicromonospora soli</name>
    <dbReference type="NCBI Taxonomy" id="2035533"/>
    <lineage>
        <taxon>Bacteria</taxon>
        <taxon>Bacillati</taxon>
        <taxon>Actinomycetota</taxon>
        <taxon>Actinomycetes</taxon>
        <taxon>Micrococcales</taxon>
        <taxon>Promicromonosporaceae</taxon>
        <taxon>Promicromonospora</taxon>
    </lineage>
</organism>
<sequence length="448" mass="45880">MGFGAPTSAVGAIVGRMTVPPVLPDAVPDVAAVLAPVASMLSSLRETYVDLHAHPELSFQETRTASLVAARLATLGYLVHAGIGGTGVAGVLTNGDGPCVLLRADMDALPVTEDTGLPYASTVHTTTADGVESGVMHACGHDVHVTALLGAAEVLAQGQAAWSGTLVVVFQPAEELGRGARAMVDDGLYDRVPKPDIVLGQHVAPVAAGLVGLHGGPAFAGTDVLDIRLIGRGGHGSRPEATVDPVVMAASTVMRLQTIVSREIAANDAAVVTVGTLHAGTKENIIPDEARLGVNVRSFDEAVRTRVLAAVERIVRGEAAAAGAPQPPRVTTRDGFPPVINDPAETERTRGVLAAHFGAERVIDPGPVSGSEDVGVLATAVGVPIVYWLLGGWDPAAFQAAERAGTVNQDIPSNHSPRFAPVPHPTLETGVEALVVAALDRLAPPPIA</sequence>
<dbReference type="FunFam" id="3.30.70.360:FF:000001">
    <property type="entry name" value="N-acetyldiaminopimelate deacetylase"/>
    <property type="match status" value="1"/>
</dbReference>
<dbReference type="SUPFAM" id="SSF55031">
    <property type="entry name" value="Bacterial exopeptidase dimerisation domain"/>
    <property type="match status" value="1"/>
</dbReference>
<accession>A0A919KZ80</accession>
<dbReference type="PANTHER" id="PTHR11014">
    <property type="entry name" value="PEPTIDASE M20 FAMILY MEMBER"/>
    <property type="match status" value="1"/>
</dbReference>
<feature type="binding site" evidence="2">
    <location>
        <position position="175"/>
    </location>
    <ligand>
        <name>Mn(2+)</name>
        <dbReference type="ChEBI" id="CHEBI:29035"/>
        <label>2</label>
    </ligand>
</feature>
<dbReference type="Pfam" id="PF07687">
    <property type="entry name" value="M20_dimer"/>
    <property type="match status" value="1"/>
</dbReference>
<dbReference type="Gene3D" id="3.40.630.10">
    <property type="entry name" value="Zn peptidases"/>
    <property type="match status" value="1"/>
</dbReference>
<dbReference type="AlphaFoldDB" id="A0A919KZ80"/>
<keyword evidence="1 5" id="KW-0378">Hydrolase</keyword>
<dbReference type="EMBL" id="BNAS01000006">
    <property type="protein sequence ID" value="GHH77141.1"/>
    <property type="molecule type" value="Genomic_DNA"/>
</dbReference>
<dbReference type="GO" id="GO:0046872">
    <property type="term" value="F:metal ion binding"/>
    <property type="evidence" value="ECO:0007669"/>
    <property type="project" value="UniProtKB-KW"/>
</dbReference>
<reference evidence="5" key="1">
    <citation type="journal article" date="2014" name="Int. J. Syst. Evol. Microbiol.">
        <title>Complete genome sequence of Corynebacterium casei LMG S-19264T (=DSM 44701T), isolated from a smear-ripened cheese.</title>
        <authorList>
            <consortium name="US DOE Joint Genome Institute (JGI-PGF)"/>
            <person name="Walter F."/>
            <person name="Albersmeier A."/>
            <person name="Kalinowski J."/>
            <person name="Ruckert C."/>
        </authorList>
    </citation>
    <scope>NUCLEOTIDE SEQUENCE</scope>
    <source>
        <strain evidence="5">CGMCC 4.7398</strain>
    </source>
</reference>
<keyword evidence="2" id="KW-0479">Metal-binding</keyword>
<feature type="binding site" evidence="2">
    <location>
        <position position="139"/>
    </location>
    <ligand>
        <name>Mn(2+)</name>
        <dbReference type="ChEBI" id="CHEBI:29035"/>
        <label>2</label>
    </ligand>
</feature>
<comment type="caution">
    <text evidence="5">The sequence shown here is derived from an EMBL/GenBank/DDBJ whole genome shotgun (WGS) entry which is preliminary data.</text>
</comment>
<dbReference type="InterPro" id="IPR011650">
    <property type="entry name" value="Peptidase_M20_dimer"/>
</dbReference>
<dbReference type="InterPro" id="IPR017439">
    <property type="entry name" value="Amidohydrolase"/>
</dbReference>
<dbReference type="Proteomes" id="UP000627369">
    <property type="component" value="Unassembled WGS sequence"/>
</dbReference>
<feature type="binding site" evidence="2">
    <location>
        <position position="141"/>
    </location>
    <ligand>
        <name>Mn(2+)</name>
        <dbReference type="ChEBI" id="CHEBI:29035"/>
        <label>2</label>
    </ligand>
</feature>
<dbReference type="Pfam" id="PF01546">
    <property type="entry name" value="Peptidase_M20"/>
    <property type="match status" value="1"/>
</dbReference>
<feature type="domain" description="Peptidase M20 dimerisation" evidence="4">
    <location>
        <begin position="227"/>
        <end position="319"/>
    </location>
</feature>
<dbReference type="GO" id="GO:0050118">
    <property type="term" value="F:N-acetyldiaminopimelate deacetylase activity"/>
    <property type="evidence" value="ECO:0007669"/>
    <property type="project" value="UniProtKB-ARBA"/>
</dbReference>
<dbReference type="GO" id="GO:0019877">
    <property type="term" value="P:diaminopimelate biosynthetic process"/>
    <property type="evidence" value="ECO:0007669"/>
    <property type="project" value="UniProtKB-ARBA"/>
</dbReference>
<dbReference type="NCBIfam" id="TIGR01891">
    <property type="entry name" value="amidohydrolases"/>
    <property type="match status" value="1"/>
</dbReference>
<gene>
    <name evidence="5" type="primary">hipO</name>
    <name evidence="5" type="ORF">GCM10017772_37390</name>
</gene>
<keyword evidence="2" id="KW-0464">Manganese</keyword>
<proteinExistence type="predicted"/>
<evidence type="ECO:0000256" key="2">
    <source>
        <dbReference type="PIRSR" id="PIRSR005962-1"/>
    </source>
</evidence>
<evidence type="ECO:0000259" key="4">
    <source>
        <dbReference type="Pfam" id="PF07687"/>
    </source>
</evidence>
<feature type="region of interest" description="Disordered" evidence="3">
    <location>
        <begin position="320"/>
        <end position="343"/>
    </location>
</feature>
<evidence type="ECO:0000313" key="6">
    <source>
        <dbReference type="Proteomes" id="UP000627369"/>
    </source>
</evidence>
<feature type="binding site" evidence="2">
    <location>
        <position position="202"/>
    </location>
    <ligand>
        <name>Mn(2+)</name>
        <dbReference type="ChEBI" id="CHEBI:29035"/>
        <label>2</label>
    </ligand>
</feature>
<evidence type="ECO:0000256" key="3">
    <source>
        <dbReference type="SAM" id="MobiDB-lite"/>
    </source>
</evidence>
<reference evidence="5" key="2">
    <citation type="submission" date="2020-09" db="EMBL/GenBank/DDBJ databases">
        <authorList>
            <person name="Sun Q."/>
            <person name="Zhou Y."/>
        </authorList>
    </citation>
    <scope>NUCLEOTIDE SEQUENCE</scope>
    <source>
        <strain evidence="5">CGMCC 4.7398</strain>
    </source>
</reference>
<dbReference type="PANTHER" id="PTHR11014:SF63">
    <property type="entry name" value="METALLOPEPTIDASE, PUTATIVE (AFU_ORTHOLOGUE AFUA_6G09600)-RELATED"/>
    <property type="match status" value="1"/>
</dbReference>
<dbReference type="InterPro" id="IPR002933">
    <property type="entry name" value="Peptidase_M20"/>
</dbReference>
<dbReference type="InterPro" id="IPR036264">
    <property type="entry name" value="Bact_exopeptidase_dim_dom"/>
</dbReference>
<feature type="binding site" evidence="2">
    <location>
        <position position="415"/>
    </location>
    <ligand>
        <name>Mn(2+)</name>
        <dbReference type="ChEBI" id="CHEBI:29035"/>
        <label>2</label>
    </ligand>
</feature>
<protein>
    <submittedName>
        <fullName evidence="5">Hippurate hydrolase</fullName>
    </submittedName>
</protein>
<name>A0A919KZ80_9MICO</name>
<dbReference type="SUPFAM" id="SSF53187">
    <property type="entry name" value="Zn-dependent exopeptidases"/>
    <property type="match status" value="1"/>
</dbReference>
<evidence type="ECO:0000313" key="5">
    <source>
        <dbReference type="EMBL" id="GHH77141.1"/>
    </source>
</evidence>
<dbReference type="Gene3D" id="3.30.70.360">
    <property type="match status" value="1"/>
</dbReference>
<dbReference type="PIRSF" id="PIRSF005962">
    <property type="entry name" value="Pept_M20D_amidohydro"/>
    <property type="match status" value="1"/>
</dbReference>
<evidence type="ECO:0000256" key="1">
    <source>
        <dbReference type="ARBA" id="ARBA00022801"/>
    </source>
</evidence>